<evidence type="ECO:0000313" key="1">
    <source>
        <dbReference type="EMBL" id="GKH73358.1"/>
    </source>
</evidence>
<dbReference type="RefSeq" id="WP_075965585.1">
    <property type="nucleotide sequence ID" value="NZ_BQNZ01000003.1"/>
</dbReference>
<gene>
    <name evidence="1" type="ORF">CE91St3_32210</name>
</gene>
<reference evidence="1" key="1">
    <citation type="submission" date="2022-01" db="EMBL/GenBank/DDBJ databases">
        <title>Novel bile acid biosynthetic pathways are enriched in the microbiome of centenarians.</title>
        <authorList>
            <person name="Sato Y."/>
            <person name="Atarashi K."/>
            <person name="Plichta R.D."/>
            <person name="Arai Y."/>
            <person name="Sasajima S."/>
            <person name="Kearney M.S."/>
            <person name="Suda W."/>
            <person name="Takeshita K."/>
            <person name="Sasaki T."/>
            <person name="Okamoto S."/>
            <person name="Skelly N.A."/>
            <person name="Okamura Y."/>
            <person name="Vlamakis H."/>
            <person name="Li Y."/>
            <person name="Tanoue T."/>
            <person name="Takei H."/>
            <person name="Nittono H."/>
            <person name="Narushima S."/>
            <person name="Irie J."/>
            <person name="Itoh H."/>
            <person name="Moriya K."/>
            <person name="Sugiura Y."/>
            <person name="Suematsu M."/>
            <person name="Moritoki N."/>
            <person name="Shibata S."/>
            <person name="Littman R.D."/>
            <person name="Fischbach A.M."/>
            <person name="Uwamino Y."/>
            <person name="Inoue T."/>
            <person name="Honda A."/>
            <person name="Hattori M."/>
            <person name="Murai T."/>
            <person name="Xavier J.R."/>
            <person name="Hirose N."/>
            <person name="Honda K."/>
        </authorList>
    </citation>
    <scope>NUCLEOTIDE SEQUENCE</scope>
    <source>
        <strain evidence="1">CE91-St3</strain>
    </source>
</reference>
<accession>A0AA37NJR3</accession>
<proteinExistence type="predicted"/>
<name>A0AA37NJR3_9BACT</name>
<dbReference type="EMBL" id="BQNZ01000003">
    <property type="protein sequence ID" value="GKH73358.1"/>
    <property type="molecule type" value="Genomic_DNA"/>
</dbReference>
<sequence>MSDEEKIIAICWLDSGCYQATSVAEHFGMSVVDLEADLAAFKNHESYAKQYAAYIQKHTAPKLADCSFTDWDQNCTLRVLKNKRIECVMCIPEEDKYYHFYIPNKSYLDNICENSPWIPSDRFRQELVTSHINDWKELTAEEQFKFLVKRYDSDIFIPFSNRAEKTFINQVLGIRIPGSSDWTLTDQQRMYQASGGSGEENPARRNMNMQNADLNAQDRSIRRDQIHQFAKLTMTGSFSFSWDGVEEECELDDSDMEAVQSLVQENDSKRLQVLASKGPKSIEKGLLYKIDPFYEFYHLQVPMKEGVDSNDFTALKHTAQKAFDAISEAYHARSANKQTAAVATGQKVQTAVLDMKLQESIWQLFHELRDTEDEEECDGIIADIQIALQDAGTEQYGLVYDMYVHEFQETMNSDLQEKLKSVFVMPEQSKPDKAEPVCTVPAVAASGGTVLPNGAGKYDALQRNRMELLTEIRKDGMTPELIEKLSWTEQQILQIPAGHRPAFYPENDLTLYKLYLSGKMLTELAVVKTVTSRLSPSEVKEIYNL</sequence>
<comment type="caution">
    <text evidence="1">The sequence shown here is derived from an EMBL/GenBank/DDBJ whole genome shotgun (WGS) entry which is preliminary data.</text>
</comment>
<organism evidence="1 2">
    <name type="scientific">Parabacteroides merdae</name>
    <dbReference type="NCBI Taxonomy" id="46503"/>
    <lineage>
        <taxon>Bacteria</taxon>
        <taxon>Pseudomonadati</taxon>
        <taxon>Bacteroidota</taxon>
        <taxon>Bacteroidia</taxon>
        <taxon>Bacteroidales</taxon>
        <taxon>Tannerellaceae</taxon>
        <taxon>Parabacteroides</taxon>
    </lineage>
</organism>
<evidence type="ECO:0000313" key="2">
    <source>
        <dbReference type="Proteomes" id="UP001055114"/>
    </source>
</evidence>
<protein>
    <submittedName>
        <fullName evidence="1">Uncharacterized protein</fullName>
    </submittedName>
</protein>
<dbReference type="AlphaFoldDB" id="A0AA37NJR3"/>
<dbReference type="Proteomes" id="UP001055114">
    <property type="component" value="Unassembled WGS sequence"/>
</dbReference>